<feature type="coiled-coil region" evidence="1">
    <location>
        <begin position="116"/>
        <end position="164"/>
    </location>
</feature>
<evidence type="ECO:0000256" key="1">
    <source>
        <dbReference type="SAM" id="Coils"/>
    </source>
</evidence>
<protein>
    <submittedName>
        <fullName evidence="2">Uncharacterized protein</fullName>
    </submittedName>
</protein>
<accession>A0A814QDD1</accession>
<dbReference type="AlphaFoldDB" id="A0A814QDD1"/>
<evidence type="ECO:0000313" key="3">
    <source>
        <dbReference type="Proteomes" id="UP000663879"/>
    </source>
</evidence>
<name>A0A814QDD1_9BILA</name>
<gene>
    <name evidence="2" type="ORF">OXX778_LOCUS21937</name>
</gene>
<evidence type="ECO:0000313" key="2">
    <source>
        <dbReference type="EMBL" id="CAF1118402.1"/>
    </source>
</evidence>
<reference evidence="2" key="1">
    <citation type="submission" date="2021-02" db="EMBL/GenBank/DDBJ databases">
        <authorList>
            <person name="Nowell W R."/>
        </authorList>
    </citation>
    <scope>NUCLEOTIDE SEQUENCE</scope>
    <source>
        <strain evidence="2">Ploen Becks lab</strain>
    </source>
</reference>
<organism evidence="2 3">
    <name type="scientific">Brachionus calyciflorus</name>
    <dbReference type="NCBI Taxonomy" id="104777"/>
    <lineage>
        <taxon>Eukaryota</taxon>
        <taxon>Metazoa</taxon>
        <taxon>Spiralia</taxon>
        <taxon>Gnathifera</taxon>
        <taxon>Rotifera</taxon>
        <taxon>Eurotatoria</taxon>
        <taxon>Monogononta</taxon>
        <taxon>Pseudotrocha</taxon>
        <taxon>Ploima</taxon>
        <taxon>Brachionidae</taxon>
        <taxon>Brachionus</taxon>
    </lineage>
</organism>
<sequence>MNCNDKKSLIKSSGSVKFVRKSNDFVLVKWVEDMTFSVICIKNVIINDINDIVIDKVYDIEYGKKSFCGVVKFIGTKSACDAELDKISEYPSLGDSGPRGFLPKKKLTTSDVVAKAATYENEEDVYLKKIEELELRLNTKNIEIARLNEQMEKREKILACYENTFDEESIQKFLN</sequence>
<dbReference type="EMBL" id="CAJNOC010008640">
    <property type="protein sequence ID" value="CAF1118402.1"/>
    <property type="molecule type" value="Genomic_DNA"/>
</dbReference>
<keyword evidence="3" id="KW-1185">Reference proteome</keyword>
<keyword evidence="1" id="KW-0175">Coiled coil</keyword>
<dbReference type="Proteomes" id="UP000663879">
    <property type="component" value="Unassembled WGS sequence"/>
</dbReference>
<comment type="caution">
    <text evidence="2">The sequence shown here is derived from an EMBL/GenBank/DDBJ whole genome shotgun (WGS) entry which is preliminary data.</text>
</comment>
<proteinExistence type="predicted"/>